<dbReference type="AlphaFoldDB" id="A9E9K9"/>
<dbReference type="HOGENOM" id="CLU_2220438_0_0_10"/>
<dbReference type="Proteomes" id="UP000002945">
    <property type="component" value="Unassembled WGS sequence"/>
</dbReference>
<dbReference type="RefSeq" id="WP_007092656.1">
    <property type="nucleotide sequence ID" value="NZ_CP142125.1"/>
</dbReference>
<organism evidence="2 3">
    <name type="scientific">Kordia algicida OT-1</name>
    <dbReference type="NCBI Taxonomy" id="391587"/>
    <lineage>
        <taxon>Bacteria</taxon>
        <taxon>Pseudomonadati</taxon>
        <taxon>Bacteroidota</taxon>
        <taxon>Flavobacteriia</taxon>
        <taxon>Flavobacteriales</taxon>
        <taxon>Flavobacteriaceae</taxon>
        <taxon>Kordia</taxon>
    </lineage>
</organism>
<keyword evidence="3" id="KW-1185">Reference proteome</keyword>
<sequence length="124" mass="14858">MSILKICAIVFSATGFWKLIEMLFQFRMNKRFKNAEINNLNTQANSLVVENYKLWTENMDRRIKELESKNILQRERIVRLEAKNAEMSQTIIKLDSKNTQMNQTIIKQRDRISELETEIKKYKK</sequence>
<dbReference type="EMBL" id="ABIB01000014">
    <property type="protein sequence ID" value="EDP94682.1"/>
    <property type="molecule type" value="Genomic_DNA"/>
</dbReference>
<comment type="caution">
    <text evidence="2">The sequence shown here is derived from an EMBL/GenBank/DDBJ whole genome shotgun (WGS) entry which is preliminary data.</text>
</comment>
<dbReference type="OrthoDB" id="1440666at2"/>
<evidence type="ECO:0000313" key="3">
    <source>
        <dbReference type="Proteomes" id="UP000002945"/>
    </source>
</evidence>
<keyword evidence="1" id="KW-0175">Coiled coil</keyword>
<gene>
    <name evidence="2" type="ORF">KAOT1_00360</name>
</gene>
<reference evidence="2 3" key="1">
    <citation type="journal article" date="2011" name="J. Bacteriol.">
        <title>Genome sequence of the algicidal bacterium Kordia algicida OT-1.</title>
        <authorList>
            <person name="Lee H.S."/>
            <person name="Kang S.G."/>
            <person name="Kwon K.K."/>
            <person name="Lee J.H."/>
            <person name="Kim S.J."/>
        </authorList>
    </citation>
    <scope>NUCLEOTIDE SEQUENCE [LARGE SCALE GENOMIC DNA]</scope>
    <source>
        <strain evidence="2 3">OT-1</strain>
    </source>
</reference>
<feature type="coiled-coil region" evidence="1">
    <location>
        <begin position="63"/>
        <end position="118"/>
    </location>
</feature>
<evidence type="ECO:0000256" key="1">
    <source>
        <dbReference type="SAM" id="Coils"/>
    </source>
</evidence>
<name>A9E9K9_9FLAO</name>
<proteinExistence type="predicted"/>
<dbReference type="eggNOG" id="ENOG50331KZ">
    <property type="taxonomic scope" value="Bacteria"/>
</dbReference>
<evidence type="ECO:0000313" key="2">
    <source>
        <dbReference type="EMBL" id="EDP94682.1"/>
    </source>
</evidence>
<protein>
    <submittedName>
        <fullName evidence="2">Uncharacterized protein</fullName>
    </submittedName>
</protein>
<accession>A9E9K9</accession>